<dbReference type="EMBL" id="NGKA01000005">
    <property type="protein sequence ID" value="RSU13534.1"/>
    <property type="molecule type" value="Genomic_DNA"/>
</dbReference>
<evidence type="ECO:0000256" key="4">
    <source>
        <dbReference type="ARBA" id="ARBA00022679"/>
    </source>
</evidence>
<dbReference type="CDD" id="cd00483">
    <property type="entry name" value="HPPK"/>
    <property type="match status" value="1"/>
</dbReference>
<dbReference type="NCBIfam" id="TIGR00525">
    <property type="entry name" value="folB"/>
    <property type="match status" value="1"/>
</dbReference>
<dbReference type="GO" id="GO:0005524">
    <property type="term" value="F:ATP binding"/>
    <property type="evidence" value="ECO:0007669"/>
    <property type="project" value="UniProtKB-KW"/>
</dbReference>
<comment type="pathway">
    <text evidence="2">Cofactor biosynthesis; tetrahydrofolate biosynthesis; 2-amino-4-hydroxy-6-hydroxymethyl-7,8-dihydropteridine diphosphate from 7,8-dihydroneopterin triphosphate: step 4/4.</text>
</comment>
<keyword evidence="8 9" id="KW-0289">Folate biosynthesis</keyword>
<keyword evidence="5" id="KW-0547">Nucleotide-binding</keyword>
<comment type="catalytic activity">
    <reaction evidence="9">
        <text>7,8-dihydroneopterin = 6-hydroxymethyl-7,8-dihydropterin + glycolaldehyde</text>
        <dbReference type="Rhea" id="RHEA:10540"/>
        <dbReference type="ChEBI" id="CHEBI:17001"/>
        <dbReference type="ChEBI" id="CHEBI:17071"/>
        <dbReference type="ChEBI" id="CHEBI:44841"/>
        <dbReference type="EC" id="4.1.2.25"/>
    </reaction>
</comment>
<dbReference type="EC" id="4.1.2.25" evidence="9"/>
<dbReference type="Pfam" id="PF02152">
    <property type="entry name" value="FolB"/>
    <property type="match status" value="1"/>
</dbReference>
<dbReference type="OrthoDB" id="9808041at2"/>
<dbReference type="PANTHER" id="PTHR43071:SF1">
    <property type="entry name" value="2-AMINO-4-HYDROXY-6-HYDROXYMETHYLDIHYDROPTERIDINE PYROPHOSPHOKINASE"/>
    <property type="match status" value="1"/>
</dbReference>
<dbReference type="Pfam" id="PF01288">
    <property type="entry name" value="HPPK"/>
    <property type="match status" value="1"/>
</dbReference>
<dbReference type="NCBIfam" id="TIGR00526">
    <property type="entry name" value="folB_dom"/>
    <property type="match status" value="1"/>
</dbReference>
<dbReference type="NCBIfam" id="TIGR01498">
    <property type="entry name" value="folK"/>
    <property type="match status" value="1"/>
</dbReference>
<evidence type="ECO:0000256" key="9">
    <source>
        <dbReference type="RuleBase" id="RU362079"/>
    </source>
</evidence>
<evidence type="ECO:0000256" key="2">
    <source>
        <dbReference type="ARBA" id="ARBA00005051"/>
    </source>
</evidence>
<comment type="catalytic activity">
    <reaction evidence="1">
        <text>6-hydroxymethyl-7,8-dihydropterin + ATP = (7,8-dihydropterin-6-yl)methyl diphosphate + AMP + H(+)</text>
        <dbReference type="Rhea" id="RHEA:11412"/>
        <dbReference type="ChEBI" id="CHEBI:15378"/>
        <dbReference type="ChEBI" id="CHEBI:30616"/>
        <dbReference type="ChEBI" id="CHEBI:44841"/>
        <dbReference type="ChEBI" id="CHEBI:72950"/>
        <dbReference type="ChEBI" id="CHEBI:456215"/>
        <dbReference type="EC" id="2.7.6.3"/>
    </reaction>
</comment>
<comment type="caution">
    <text evidence="12">The sequence shown here is derived from an EMBL/GenBank/DDBJ whole genome shotgun (WGS) entry which is preliminary data.</text>
</comment>
<dbReference type="CDD" id="cd00534">
    <property type="entry name" value="DHNA_DHNTPE"/>
    <property type="match status" value="1"/>
</dbReference>
<keyword evidence="7" id="KW-0067">ATP-binding</keyword>
<dbReference type="UniPathway" id="UPA00077">
    <property type="reaction ID" value="UER00154"/>
</dbReference>
<evidence type="ECO:0000256" key="6">
    <source>
        <dbReference type="ARBA" id="ARBA00022777"/>
    </source>
</evidence>
<dbReference type="PROSITE" id="PS00794">
    <property type="entry name" value="HPPK"/>
    <property type="match status" value="1"/>
</dbReference>
<dbReference type="Gene3D" id="3.30.1130.10">
    <property type="match status" value="1"/>
</dbReference>
<dbReference type="InterPro" id="IPR006157">
    <property type="entry name" value="FolB_dom"/>
</dbReference>
<keyword evidence="6 12" id="KW-0418">Kinase</keyword>
<evidence type="ECO:0000313" key="13">
    <source>
        <dbReference type="Proteomes" id="UP000287605"/>
    </source>
</evidence>
<keyword evidence="13" id="KW-1185">Reference proteome</keyword>
<dbReference type="SMART" id="SM00905">
    <property type="entry name" value="FolB"/>
    <property type="match status" value="1"/>
</dbReference>
<protein>
    <recommendedName>
        <fullName evidence="9">Bifunctional folate synthesis protein</fullName>
    </recommendedName>
    <domain>
        <recommendedName>
            <fullName evidence="9">Dihydroneopterin aldolase</fullName>
            <shortName evidence="9">DHNA</shortName>
            <ecNumber evidence="9">4.1.2.25</ecNumber>
        </recommendedName>
        <alternativeName>
            <fullName evidence="9">7,8-dihydroneopterin aldolase</fullName>
        </alternativeName>
    </domain>
    <domain>
        <recommendedName>
            <fullName evidence="9">2-amino-4-hydroxy-6-hydroxymethyldihydropteridine pyrophosphokinase</fullName>
            <ecNumber evidence="9">2.7.6.3</ecNumber>
        </recommendedName>
        <alternativeName>
            <fullName evidence="9">6-hydroxymethyl-7,8-dihydropterin pyrophosphokinase</fullName>
            <shortName evidence="9">PPPK</shortName>
        </alternativeName>
        <alternativeName>
            <fullName evidence="9">7,8-dihydro-6-hydroxymethylpterin pyrophosphokinase</fullName>
            <shortName evidence="9">HPPK</shortName>
        </alternativeName>
    </domain>
</protein>
<reference evidence="12 13" key="1">
    <citation type="submission" date="2017-05" db="EMBL/GenBank/DDBJ databases">
        <title>Vagococcus spp. assemblies.</title>
        <authorList>
            <person name="Gulvik C.A."/>
        </authorList>
    </citation>
    <scope>NUCLEOTIDE SEQUENCE [LARGE SCALE GENOMIC DNA]</scope>
    <source>
        <strain evidence="12 13">CCUG 51432</strain>
    </source>
</reference>
<evidence type="ECO:0000256" key="1">
    <source>
        <dbReference type="ARBA" id="ARBA00000198"/>
    </source>
</evidence>
<sequence>MCFHPSTRRQRKQKSYSDDRSHHGTKNLKTSEEIKVADIIRIKNLETFGNHGLIPEENVLGQKFFISADMYTKTRQAGKNDTMNQSIHYGEVCHEIDSFVRQKTFKLIEKVAESLAEHLLLTYPLMTGIELEIKKPWAPIGLPLDFVSIEIFRSWHDVYIGLGSNIGESEQLIHEAITQLDELETSQVVNVSKLIKTKPYGGVEQPDFINGALHLKTLLTPNELLEVLHQIEHQAGRERSIHWGPRTLDLDILLYDEELIFEENLTIPHIDMTNREFVLTPLAEIAPYAIHPASGKTILTLQQELMRESSHHSL</sequence>
<dbReference type="GO" id="GO:0046654">
    <property type="term" value="P:tetrahydrofolate biosynthetic process"/>
    <property type="evidence" value="ECO:0007669"/>
    <property type="project" value="UniProtKB-UniRule"/>
</dbReference>
<dbReference type="GO" id="GO:0016301">
    <property type="term" value="F:kinase activity"/>
    <property type="evidence" value="ECO:0007669"/>
    <property type="project" value="UniProtKB-KW"/>
</dbReference>
<dbReference type="SUPFAM" id="SSF55083">
    <property type="entry name" value="6-hydroxymethyl-7,8-dihydropterin pyrophosphokinase, HPPK"/>
    <property type="match status" value="1"/>
</dbReference>
<evidence type="ECO:0000256" key="10">
    <source>
        <dbReference type="SAM" id="MobiDB-lite"/>
    </source>
</evidence>
<dbReference type="Gene3D" id="3.30.70.560">
    <property type="entry name" value="7,8-Dihydro-6-hydroxymethylpterin-pyrophosphokinase HPPK"/>
    <property type="match status" value="1"/>
</dbReference>
<accession>A0A430AZP8</accession>
<evidence type="ECO:0000256" key="8">
    <source>
        <dbReference type="ARBA" id="ARBA00022909"/>
    </source>
</evidence>
<proteinExistence type="inferred from homology"/>
<dbReference type="GO" id="GO:0004150">
    <property type="term" value="F:dihydroneopterin aldolase activity"/>
    <property type="evidence" value="ECO:0007669"/>
    <property type="project" value="UniProtKB-UniRule"/>
</dbReference>
<organism evidence="12 13">
    <name type="scientific">Vagococcus elongatus</name>
    <dbReference type="NCBI Taxonomy" id="180344"/>
    <lineage>
        <taxon>Bacteria</taxon>
        <taxon>Bacillati</taxon>
        <taxon>Bacillota</taxon>
        <taxon>Bacilli</taxon>
        <taxon>Lactobacillales</taxon>
        <taxon>Enterococcaceae</taxon>
        <taxon>Vagococcus</taxon>
    </lineage>
</organism>
<keyword evidence="4" id="KW-0808">Transferase</keyword>
<gene>
    <name evidence="12" type="ORF">CBF29_04580</name>
</gene>
<dbReference type="InterPro" id="IPR035907">
    <property type="entry name" value="Hppk_sf"/>
</dbReference>
<dbReference type="InterPro" id="IPR006156">
    <property type="entry name" value="Dihydroneopterin_aldolase"/>
</dbReference>
<keyword evidence="9" id="KW-0456">Lyase</keyword>
<dbReference type="InterPro" id="IPR000550">
    <property type="entry name" value="Hppk"/>
</dbReference>
<comment type="pathway">
    <text evidence="9">Cofactor biosynthesis; tetrahydrofolate biosynthesis; 2-amino-4-hydroxy-6-hydroxymethyl-7,8-dihydropteridine diphosphate from 7,8-dihydroneopterin triphosphate: step 3/4.</text>
</comment>
<feature type="region of interest" description="Disordered" evidence="10">
    <location>
        <begin position="1"/>
        <end position="28"/>
    </location>
</feature>
<dbReference type="EC" id="2.7.6.3" evidence="9"/>
<dbReference type="AlphaFoldDB" id="A0A430AZP8"/>
<comment type="similarity">
    <text evidence="3">In the N-terminal section; belongs to the DHNA family.</text>
</comment>
<evidence type="ECO:0000256" key="5">
    <source>
        <dbReference type="ARBA" id="ARBA00022741"/>
    </source>
</evidence>
<feature type="domain" description="7,8-dihydro-6-hydroxymethylpterin-pyrophosphokinase" evidence="11">
    <location>
        <begin position="242"/>
        <end position="253"/>
    </location>
</feature>
<feature type="compositionally biased region" description="Basic residues" evidence="10">
    <location>
        <begin position="1"/>
        <end position="14"/>
    </location>
</feature>
<evidence type="ECO:0000313" key="12">
    <source>
        <dbReference type="EMBL" id="RSU13534.1"/>
    </source>
</evidence>
<dbReference type="InterPro" id="IPR043133">
    <property type="entry name" value="GTP-CH-I_C/QueF"/>
</dbReference>
<dbReference type="GO" id="GO:0046656">
    <property type="term" value="P:folic acid biosynthetic process"/>
    <property type="evidence" value="ECO:0007669"/>
    <property type="project" value="UniProtKB-UniRule"/>
</dbReference>
<evidence type="ECO:0000256" key="7">
    <source>
        <dbReference type="ARBA" id="ARBA00022840"/>
    </source>
</evidence>
<dbReference type="PANTHER" id="PTHR43071">
    <property type="entry name" value="2-AMINO-4-HYDROXY-6-HYDROXYMETHYLDIHYDROPTERIDINE PYROPHOSPHOKINASE"/>
    <property type="match status" value="1"/>
</dbReference>
<evidence type="ECO:0000259" key="11">
    <source>
        <dbReference type="PROSITE" id="PS00794"/>
    </source>
</evidence>
<dbReference type="Proteomes" id="UP000287605">
    <property type="component" value="Unassembled WGS sequence"/>
</dbReference>
<comment type="function">
    <text evidence="9">Catalyzes the conversion of 7,8-dihydroneopterin to 6-hydroxymethyl-7,8-dihydropterin.</text>
</comment>
<dbReference type="SUPFAM" id="SSF55620">
    <property type="entry name" value="Tetrahydrobiopterin biosynthesis enzymes-like"/>
    <property type="match status" value="1"/>
</dbReference>
<comment type="similarity">
    <text evidence="9">Belongs to the DHNA family.</text>
</comment>
<evidence type="ECO:0000256" key="3">
    <source>
        <dbReference type="ARBA" id="ARBA00009640"/>
    </source>
</evidence>
<dbReference type="GO" id="GO:0003848">
    <property type="term" value="F:2-amino-4-hydroxy-6-hydroxymethyldihydropteridine diphosphokinase activity"/>
    <property type="evidence" value="ECO:0007669"/>
    <property type="project" value="UniProtKB-EC"/>
</dbReference>
<name>A0A430AZP8_9ENTE</name>